<dbReference type="InterPro" id="IPR019367">
    <property type="entry name" value="PDZ-binding_CRIPT"/>
</dbReference>
<keyword evidence="4" id="KW-0963">Cytoplasm</keyword>
<evidence type="ECO:0000256" key="4">
    <source>
        <dbReference type="ARBA" id="ARBA00022490"/>
    </source>
</evidence>
<dbReference type="OrthoDB" id="147332at2759"/>
<evidence type="ECO:0000313" key="9">
    <source>
        <dbReference type="EMBL" id="KAF2222599.1"/>
    </source>
</evidence>
<name>A0A6A6GAH1_9PEZI</name>
<comment type="similarity">
    <text evidence="2">Belongs to the CRIPT family.</text>
</comment>
<protein>
    <recommendedName>
        <fullName evidence="3">Cysteine-rich PDZ-binding protein</fullName>
    </recommendedName>
    <alternativeName>
        <fullName evidence="8">Cysteine-rich interactor of PDZ three</fullName>
    </alternativeName>
</protein>
<organism evidence="9 10">
    <name type="scientific">Elsinoe ampelina</name>
    <dbReference type="NCBI Taxonomy" id="302913"/>
    <lineage>
        <taxon>Eukaryota</taxon>
        <taxon>Fungi</taxon>
        <taxon>Dikarya</taxon>
        <taxon>Ascomycota</taxon>
        <taxon>Pezizomycotina</taxon>
        <taxon>Dothideomycetes</taxon>
        <taxon>Dothideomycetidae</taxon>
        <taxon>Myriangiales</taxon>
        <taxon>Elsinoaceae</taxon>
        <taxon>Elsinoe</taxon>
    </lineage>
</organism>
<accession>A0A6A6GAH1</accession>
<evidence type="ECO:0000256" key="7">
    <source>
        <dbReference type="ARBA" id="ARBA00023187"/>
    </source>
</evidence>
<sequence>MVCAKCQKLEKQTKLATPDVKKKSELYYGNTNAAGSSKKGPTLGSTGISKSKLLSKGAKNPYASYASGCEGCKTRVESGRKYCQRCAYSKQLCAMCGKTLTSGEAKTKAPVVSGQKFTAK</sequence>
<proteinExistence type="inferred from homology"/>
<gene>
    <name evidence="9" type="ORF">BDZ85DRAFT_282653</name>
</gene>
<keyword evidence="10" id="KW-1185">Reference proteome</keyword>
<comment type="subcellular location">
    <subcellularLocation>
        <location evidence="1">Cytoplasm</location>
    </subcellularLocation>
</comment>
<dbReference type="GO" id="GO:0005737">
    <property type="term" value="C:cytoplasm"/>
    <property type="evidence" value="ECO:0007669"/>
    <property type="project" value="UniProtKB-SubCell"/>
</dbReference>
<dbReference type="GO" id="GO:0006397">
    <property type="term" value="P:mRNA processing"/>
    <property type="evidence" value="ECO:0007669"/>
    <property type="project" value="UniProtKB-KW"/>
</dbReference>
<dbReference type="GO" id="GO:0005681">
    <property type="term" value="C:spliceosomal complex"/>
    <property type="evidence" value="ECO:0007669"/>
    <property type="project" value="UniProtKB-KW"/>
</dbReference>
<evidence type="ECO:0000256" key="5">
    <source>
        <dbReference type="ARBA" id="ARBA00022664"/>
    </source>
</evidence>
<dbReference type="Proteomes" id="UP000799538">
    <property type="component" value="Unassembled WGS sequence"/>
</dbReference>
<dbReference type="AlphaFoldDB" id="A0A6A6GAH1"/>
<keyword evidence="5" id="KW-0507">mRNA processing</keyword>
<keyword evidence="6" id="KW-0747">Spliceosome</keyword>
<dbReference type="Pfam" id="PF10235">
    <property type="entry name" value="Cript"/>
    <property type="match status" value="1"/>
</dbReference>
<dbReference type="GO" id="GO:0008017">
    <property type="term" value="F:microtubule binding"/>
    <property type="evidence" value="ECO:0007669"/>
    <property type="project" value="TreeGrafter"/>
</dbReference>
<dbReference type="PANTHER" id="PTHR11805:SF1">
    <property type="entry name" value="CYSTEINE-RICH PDZ-BINDING PROTEIN"/>
    <property type="match status" value="1"/>
</dbReference>
<keyword evidence="7" id="KW-0508">mRNA splicing</keyword>
<evidence type="ECO:0000256" key="1">
    <source>
        <dbReference type="ARBA" id="ARBA00004496"/>
    </source>
</evidence>
<evidence type="ECO:0000256" key="3">
    <source>
        <dbReference type="ARBA" id="ARBA00018615"/>
    </source>
</evidence>
<evidence type="ECO:0000256" key="8">
    <source>
        <dbReference type="ARBA" id="ARBA00032518"/>
    </source>
</evidence>
<dbReference type="PANTHER" id="PTHR11805">
    <property type="entry name" value="CYSTEINE-RICH PDZ-BINDING PROTEIN"/>
    <property type="match status" value="1"/>
</dbReference>
<evidence type="ECO:0000256" key="6">
    <source>
        <dbReference type="ARBA" id="ARBA00022728"/>
    </source>
</evidence>
<dbReference type="EMBL" id="ML992508">
    <property type="protein sequence ID" value="KAF2222599.1"/>
    <property type="molecule type" value="Genomic_DNA"/>
</dbReference>
<evidence type="ECO:0000313" key="10">
    <source>
        <dbReference type="Proteomes" id="UP000799538"/>
    </source>
</evidence>
<reference evidence="10" key="1">
    <citation type="journal article" date="2020" name="Stud. Mycol.">
        <title>101 Dothideomycetes genomes: A test case for predicting lifestyles and emergence of pathogens.</title>
        <authorList>
            <person name="Haridas S."/>
            <person name="Albert R."/>
            <person name="Binder M."/>
            <person name="Bloem J."/>
            <person name="LaButti K."/>
            <person name="Salamov A."/>
            <person name="Andreopoulos B."/>
            <person name="Baker S."/>
            <person name="Barry K."/>
            <person name="Bills G."/>
            <person name="Bluhm B."/>
            <person name="Cannon C."/>
            <person name="Castanera R."/>
            <person name="Culley D."/>
            <person name="Daum C."/>
            <person name="Ezra D."/>
            <person name="Gonzalez J."/>
            <person name="Henrissat B."/>
            <person name="Kuo A."/>
            <person name="Liang C."/>
            <person name="Lipzen A."/>
            <person name="Lutzoni F."/>
            <person name="Magnuson J."/>
            <person name="Mondo S."/>
            <person name="Nolan M."/>
            <person name="Ohm R."/>
            <person name="Pangilinan J."/>
            <person name="Park H.-J."/>
            <person name="Ramirez L."/>
            <person name="Alfaro M."/>
            <person name="Sun H."/>
            <person name="Tritt A."/>
            <person name="Yoshinaga Y."/>
            <person name="Zwiers L.-H."/>
            <person name="Turgeon B."/>
            <person name="Goodwin S."/>
            <person name="Spatafora J."/>
            <person name="Crous P."/>
            <person name="Grigoriev I."/>
        </authorList>
    </citation>
    <scope>NUCLEOTIDE SEQUENCE [LARGE SCALE GENOMIC DNA]</scope>
    <source>
        <strain evidence="10">CECT 20119</strain>
    </source>
</reference>
<dbReference type="GO" id="GO:0008380">
    <property type="term" value="P:RNA splicing"/>
    <property type="evidence" value="ECO:0007669"/>
    <property type="project" value="UniProtKB-KW"/>
</dbReference>
<dbReference type="GO" id="GO:0031122">
    <property type="term" value="P:cytoplasmic microtubule organization"/>
    <property type="evidence" value="ECO:0007669"/>
    <property type="project" value="TreeGrafter"/>
</dbReference>
<evidence type="ECO:0000256" key="2">
    <source>
        <dbReference type="ARBA" id="ARBA00009021"/>
    </source>
</evidence>